<dbReference type="RefSeq" id="WP_377913787.1">
    <property type="nucleotide sequence ID" value="NZ_JBHRZT010000026.1"/>
</dbReference>
<dbReference type="EMBL" id="JBHRZT010000026">
    <property type="protein sequence ID" value="MFC3883379.1"/>
    <property type="molecule type" value="Genomic_DNA"/>
</dbReference>
<evidence type="ECO:0000313" key="2">
    <source>
        <dbReference type="Proteomes" id="UP001595752"/>
    </source>
</evidence>
<keyword evidence="2" id="KW-1185">Reference proteome</keyword>
<name>A0ABV8B2G4_9BACI</name>
<comment type="caution">
    <text evidence="1">The sequence shown here is derived from an EMBL/GenBank/DDBJ whole genome shotgun (WGS) entry which is preliminary data.</text>
</comment>
<gene>
    <name evidence="1" type="ORF">ACFOU2_07525</name>
</gene>
<dbReference type="Proteomes" id="UP001595752">
    <property type="component" value="Unassembled WGS sequence"/>
</dbReference>
<protein>
    <submittedName>
        <fullName evidence="1">Uncharacterized protein</fullName>
    </submittedName>
</protein>
<accession>A0ABV8B2G4</accession>
<organism evidence="1 2">
    <name type="scientific">Bacillus songklensis</name>
    <dbReference type="NCBI Taxonomy" id="1069116"/>
    <lineage>
        <taxon>Bacteria</taxon>
        <taxon>Bacillati</taxon>
        <taxon>Bacillota</taxon>
        <taxon>Bacilli</taxon>
        <taxon>Bacillales</taxon>
        <taxon>Bacillaceae</taxon>
        <taxon>Bacillus</taxon>
    </lineage>
</organism>
<reference evidence="2" key="1">
    <citation type="journal article" date="2019" name="Int. J. Syst. Evol. Microbiol.">
        <title>The Global Catalogue of Microorganisms (GCM) 10K type strain sequencing project: providing services to taxonomists for standard genome sequencing and annotation.</title>
        <authorList>
            <consortium name="The Broad Institute Genomics Platform"/>
            <consortium name="The Broad Institute Genome Sequencing Center for Infectious Disease"/>
            <person name="Wu L."/>
            <person name="Ma J."/>
        </authorList>
    </citation>
    <scope>NUCLEOTIDE SEQUENCE [LARGE SCALE GENOMIC DNA]</scope>
    <source>
        <strain evidence="2">CCUG 61889</strain>
    </source>
</reference>
<evidence type="ECO:0000313" key="1">
    <source>
        <dbReference type="EMBL" id="MFC3883379.1"/>
    </source>
</evidence>
<sequence length="102" mass="11873">MSLSGLVRGYLCKKDLTDELVRHVAESLERRLQSEDERCRVKVQKLENFYEIVVYHTQHVHAVALDVKKAGELQKKHPYALDEQLLVQLKKVGLRLSENVYV</sequence>
<proteinExistence type="predicted"/>